<dbReference type="SUPFAM" id="SSF100950">
    <property type="entry name" value="NagB/RpiA/CoA transferase-like"/>
    <property type="match status" value="1"/>
</dbReference>
<evidence type="ECO:0000259" key="7">
    <source>
        <dbReference type="PROSITE" id="PS51000"/>
    </source>
</evidence>
<dbReference type="PROSITE" id="PS00894">
    <property type="entry name" value="HTH_DEOR_1"/>
    <property type="match status" value="1"/>
</dbReference>
<dbReference type="InterPro" id="IPR014036">
    <property type="entry name" value="DeoR-like_C"/>
</dbReference>
<dbReference type="InterPro" id="IPR018356">
    <property type="entry name" value="Tscrpt_reg_HTH_DeoR_CS"/>
</dbReference>
<comment type="function">
    <text evidence="6">Repressor of the lactose catabolism operon. Galactose-6-phosphate is the inducer.</text>
</comment>
<organism evidence="8 9">
    <name type="scientific">Mycolicibacterium brisbanense</name>
    <dbReference type="NCBI Taxonomy" id="146020"/>
    <lineage>
        <taxon>Bacteria</taxon>
        <taxon>Bacillati</taxon>
        <taxon>Actinomycetota</taxon>
        <taxon>Actinomycetes</taxon>
        <taxon>Mycobacteriales</taxon>
        <taxon>Mycobacteriaceae</taxon>
        <taxon>Mycolicibacterium</taxon>
    </lineage>
</organism>
<dbReference type="Gene3D" id="1.10.10.10">
    <property type="entry name" value="Winged helix-like DNA-binding domain superfamily/Winged helix DNA-binding domain"/>
    <property type="match status" value="1"/>
</dbReference>
<dbReference type="Pfam" id="PF08220">
    <property type="entry name" value="HTH_DeoR"/>
    <property type="match status" value="1"/>
</dbReference>
<feature type="domain" description="HTH deoR-type" evidence="7">
    <location>
        <begin position="3"/>
        <end position="58"/>
    </location>
</feature>
<gene>
    <name evidence="8" type="ORF">RMCB_3731</name>
</gene>
<dbReference type="InterPro" id="IPR036390">
    <property type="entry name" value="WH_DNA-bd_sf"/>
</dbReference>
<dbReference type="InterPro" id="IPR036388">
    <property type="entry name" value="WH-like_DNA-bd_sf"/>
</dbReference>
<dbReference type="AlphaFoldDB" id="A0A100W0Y7"/>
<dbReference type="PRINTS" id="PR00037">
    <property type="entry name" value="HTHLACR"/>
</dbReference>
<proteinExistence type="predicted"/>
<dbReference type="SMART" id="SM00420">
    <property type="entry name" value="HTH_DEOR"/>
    <property type="match status" value="1"/>
</dbReference>
<evidence type="ECO:0000256" key="5">
    <source>
        <dbReference type="ARBA" id="ARBA00023163"/>
    </source>
</evidence>
<dbReference type="Proteomes" id="UP000069620">
    <property type="component" value="Unassembled WGS sequence"/>
</dbReference>
<evidence type="ECO:0000313" key="8">
    <source>
        <dbReference type="EMBL" id="GAS89635.1"/>
    </source>
</evidence>
<evidence type="ECO:0000256" key="3">
    <source>
        <dbReference type="ARBA" id="ARBA00023015"/>
    </source>
</evidence>
<comment type="caution">
    <text evidence="8">The sequence shown here is derived from an EMBL/GenBank/DDBJ whole genome shotgun (WGS) entry which is preliminary data.</text>
</comment>
<dbReference type="GO" id="GO:0003677">
    <property type="term" value="F:DNA binding"/>
    <property type="evidence" value="ECO:0007669"/>
    <property type="project" value="UniProtKB-KW"/>
</dbReference>
<reference evidence="9" key="2">
    <citation type="submission" date="2016-02" db="EMBL/GenBank/DDBJ databases">
        <title>Draft genome sequence of five rapidly growing Mycobacterium species.</title>
        <authorList>
            <person name="Katahira K."/>
            <person name="Gotou Y."/>
            <person name="Iida K."/>
            <person name="Ogura Y."/>
            <person name="Hayashi T."/>
        </authorList>
    </citation>
    <scope>NUCLEOTIDE SEQUENCE [LARGE SCALE GENOMIC DNA]</scope>
    <source>
        <strain evidence="9">JCM15654</strain>
    </source>
</reference>
<accession>A0A100W0Y7</accession>
<protein>
    <recommendedName>
        <fullName evidence="1">Lactose phosphotransferase system repressor</fullName>
    </recommendedName>
</protein>
<keyword evidence="3" id="KW-0805">Transcription regulation</keyword>
<evidence type="ECO:0000256" key="6">
    <source>
        <dbReference type="ARBA" id="ARBA00024937"/>
    </source>
</evidence>
<sequence>MNATERQQRILELLDNRGRVTIAELSTRFSVSDMTIRRDLAQLEDDGLLRRTHGGAVRTLSGNFEPPFAMRARLNADTKRAIAVSVAAALSDGETVILDGGTTGVAIAEELVGRNLTVCALNTRVAEILVASPATRVMVPGGLIRHGEQSLVGPATERTLADYRFDTYVMTVSAVDITAGFTEWNEDDAAVKRAALHAATRCVAACDSTKFGQTAFARIAAVDAADQIHTDANLPEDLREQLAVAGIAPHIA</sequence>
<dbReference type="InterPro" id="IPR050313">
    <property type="entry name" value="Carb_Metab_HTH_regulators"/>
</dbReference>
<dbReference type="EMBL" id="BCSX01000034">
    <property type="protein sequence ID" value="GAS89635.1"/>
    <property type="molecule type" value="Genomic_DNA"/>
</dbReference>
<dbReference type="InterPro" id="IPR001034">
    <property type="entry name" value="DeoR_HTH"/>
</dbReference>
<name>A0A100W0Y7_9MYCO</name>
<keyword evidence="2" id="KW-0678">Repressor</keyword>
<dbReference type="RefSeq" id="WP_062829985.1">
    <property type="nucleotide sequence ID" value="NZ_BCSX01000034.1"/>
</dbReference>
<dbReference type="SUPFAM" id="SSF46785">
    <property type="entry name" value="Winged helix' DNA-binding domain"/>
    <property type="match status" value="1"/>
</dbReference>
<evidence type="ECO:0000256" key="1">
    <source>
        <dbReference type="ARBA" id="ARBA00021390"/>
    </source>
</evidence>
<keyword evidence="5" id="KW-0804">Transcription</keyword>
<dbReference type="InterPro" id="IPR037171">
    <property type="entry name" value="NagB/RpiA_transferase-like"/>
</dbReference>
<evidence type="ECO:0000256" key="2">
    <source>
        <dbReference type="ARBA" id="ARBA00022491"/>
    </source>
</evidence>
<dbReference type="PANTHER" id="PTHR30363">
    <property type="entry name" value="HTH-TYPE TRANSCRIPTIONAL REGULATOR SRLR-RELATED"/>
    <property type="match status" value="1"/>
</dbReference>
<evidence type="ECO:0000313" key="9">
    <source>
        <dbReference type="Proteomes" id="UP000069620"/>
    </source>
</evidence>
<dbReference type="PANTHER" id="PTHR30363:SF4">
    <property type="entry name" value="GLYCEROL-3-PHOSPHATE REGULON REPRESSOR"/>
    <property type="match status" value="1"/>
</dbReference>
<dbReference type="OrthoDB" id="7688673at2"/>
<dbReference type="PROSITE" id="PS51000">
    <property type="entry name" value="HTH_DEOR_2"/>
    <property type="match status" value="1"/>
</dbReference>
<dbReference type="Pfam" id="PF00455">
    <property type="entry name" value="DeoRC"/>
    <property type="match status" value="1"/>
</dbReference>
<dbReference type="SMART" id="SM01134">
    <property type="entry name" value="DeoRC"/>
    <property type="match status" value="1"/>
</dbReference>
<keyword evidence="9" id="KW-1185">Reference proteome</keyword>
<evidence type="ECO:0000256" key="4">
    <source>
        <dbReference type="ARBA" id="ARBA00023125"/>
    </source>
</evidence>
<dbReference type="GO" id="GO:0003700">
    <property type="term" value="F:DNA-binding transcription factor activity"/>
    <property type="evidence" value="ECO:0007669"/>
    <property type="project" value="InterPro"/>
</dbReference>
<keyword evidence="4" id="KW-0238">DNA-binding</keyword>
<dbReference type="STRING" id="146020.RMCB_3731"/>
<reference evidence="9" key="1">
    <citation type="journal article" date="2016" name="Genome Announc.">
        <title>Draft Genome Sequences of Five Rapidly Growing Mycobacterium Species, M. thermoresistibile, M. fortuitum subsp. acetamidolyticum, M. canariasense, M. brisbanense, and M. novocastrense.</title>
        <authorList>
            <person name="Katahira K."/>
            <person name="Ogura Y."/>
            <person name="Gotoh Y."/>
            <person name="Hayashi T."/>
        </authorList>
    </citation>
    <scope>NUCLEOTIDE SEQUENCE [LARGE SCALE GENOMIC DNA]</scope>
    <source>
        <strain evidence="9">JCM15654</strain>
    </source>
</reference>